<evidence type="ECO:0000313" key="5">
    <source>
        <dbReference type="Proteomes" id="UP000261540"/>
    </source>
</evidence>
<protein>
    <submittedName>
        <fullName evidence="4">Pseudopodium-enriched atypical kinase 1-like</fullName>
    </submittedName>
</protein>
<feature type="region of interest" description="Disordered" evidence="2">
    <location>
        <begin position="85"/>
        <end position="119"/>
    </location>
</feature>
<dbReference type="InterPro" id="IPR051511">
    <property type="entry name" value="MitoQC_Scaffold_Kinases"/>
</dbReference>
<dbReference type="GO" id="GO:0005524">
    <property type="term" value="F:ATP binding"/>
    <property type="evidence" value="ECO:0007669"/>
    <property type="project" value="InterPro"/>
</dbReference>
<feature type="region of interest" description="Disordered" evidence="2">
    <location>
        <begin position="23"/>
        <end position="43"/>
    </location>
</feature>
<dbReference type="GeneTree" id="ENSGT00940000157591"/>
<keyword evidence="5" id="KW-1185">Reference proteome</keyword>
<feature type="region of interest" description="Disordered" evidence="2">
    <location>
        <begin position="369"/>
        <end position="395"/>
    </location>
</feature>
<proteinExistence type="inferred from homology"/>
<dbReference type="KEGG" id="pki:111840136"/>
<comment type="similarity">
    <text evidence="1">Belongs to the protein kinase superfamily.</text>
</comment>
<dbReference type="GeneID" id="111840136"/>
<dbReference type="Ensembl" id="ENSPKIT00000013898.1">
    <property type="protein sequence ID" value="ENSPKIP00000033015.1"/>
    <property type="gene ID" value="ENSPKIG00000012888.1"/>
</dbReference>
<feature type="compositionally biased region" description="Polar residues" evidence="2">
    <location>
        <begin position="28"/>
        <end position="43"/>
    </location>
</feature>
<dbReference type="InterPro" id="IPR000719">
    <property type="entry name" value="Prot_kinase_dom"/>
</dbReference>
<name>A0A3B3SRQ5_9TELE</name>
<evidence type="ECO:0000313" key="4">
    <source>
        <dbReference type="Ensembl" id="ENSPKIP00000033015.1"/>
    </source>
</evidence>
<dbReference type="PANTHER" id="PTHR22972:SF5">
    <property type="entry name" value="INACTIVE TYROSINE-PROTEIN KINASE PEAK1"/>
    <property type="match status" value="1"/>
</dbReference>
<dbReference type="RefSeq" id="XP_023660429.1">
    <property type="nucleotide sequence ID" value="XM_023804661.2"/>
</dbReference>
<dbReference type="Proteomes" id="UP000261540">
    <property type="component" value="Unplaced"/>
</dbReference>
<dbReference type="STRING" id="1676925.ENSPKIP00000033015"/>
<evidence type="ECO:0000259" key="3">
    <source>
        <dbReference type="PROSITE" id="PS50011"/>
    </source>
</evidence>
<dbReference type="SUPFAM" id="SSF56112">
    <property type="entry name" value="Protein kinase-like (PK-like)"/>
    <property type="match status" value="1"/>
</dbReference>
<dbReference type="GO" id="GO:0004672">
    <property type="term" value="F:protein kinase activity"/>
    <property type="evidence" value="ECO:0007669"/>
    <property type="project" value="InterPro"/>
</dbReference>
<evidence type="ECO:0000256" key="2">
    <source>
        <dbReference type="SAM" id="MobiDB-lite"/>
    </source>
</evidence>
<organism evidence="4 5">
    <name type="scientific">Paramormyrops kingsleyae</name>
    <dbReference type="NCBI Taxonomy" id="1676925"/>
    <lineage>
        <taxon>Eukaryota</taxon>
        <taxon>Metazoa</taxon>
        <taxon>Chordata</taxon>
        <taxon>Craniata</taxon>
        <taxon>Vertebrata</taxon>
        <taxon>Euteleostomi</taxon>
        <taxon>Actinopterygii</taxon>
        <taxon>Neopterygii</taxon>
        <taxon>Teleostei</taxon>
        <taxon>Osteoglossocephala</taxon>
        <taxon>Osteoglossomorpha</taxon>
        <taxon>Osteoglossiformes</taxon>
        <taxon>Mormyridae</taxon>
        <taxon>Paramormyrops</taxon>
    </lineage>
</organism>
<accession>A0A3B3SRQ5</accession>
<dbReference type="InterPro" id="IPR011009">
    <property type="entry name" value="Kinase-like_dom_sf"/>
</dbReference>
<dbReference type="Gene3D" id="1.10.510.10">
    <property type="entry name" value="Transferase(Phosphotransferase) domain 1"/>
    <property type="match status" value="1"/>
</dbReference>
<dbReference type="AlphaFoldDB" id="A0A3B3SRQ5"/>
<dbReference type="PROSITE" id="PS50011">
    <property type="entry name" value="PROTEIN_KINASE_DOM"/>
    <property type="match status" value="1"/>
</dbReference>
<feature type="domain" description="Protein kinase" evidence="3">
    <location>
        <begin position="290"/>
        <end position="610"/>
    </location>
</feature>
<sequence>MGSCVSHYSGQVKKEGGLKETVRAPFENIQQPSWEESASRSGNQRSVINKNLAVSNEVAIQSLCPASNASSPTYTNLGLFRVNMTPEKKPRNNNPSERILGPVDPMSSDSSSSFAPPLLPKKTPVVTMIGLAEKDQGSLKLPSTTSRQGEANLSVVNPLYSTWDANSHDSFESQPLEQEFQYTSELSNLVKGRPANSLSCLISSAIPSFEGNRRGARSTESLLTSGRRAVREPVARPQTQPLFKGMENWEEMSSRIRRLHRDMLRKLAGRCEERFMGRPSERLHFAMDSWTDFRLTGSKPCCESADAFYYTATCAKEPQVTYAIKVCRSRGKDGQRQHLHSVAIRQGMAPHFNIQQDCGHLLANLPPRLLPGQEEEGKDGGWNGHTQGQPQDSRMVGSLHSRMVIITPEVPFQTAADFVREGVGRHGQNPELYERQVCLLLLQMCQGLEHAKMHQVTHCNLKLENLLLVTCQPRGRDGVGQGGGDEEPASASTCPAQLLISNFTQAKVMNQLAEPDMMGDRSRFAPEILAGTQYRKCDEFQAGILIYEMLHLPNPFEKVPELKEMEYSPADLPPLPARSLYSKGLQPLAFMLLRANPSQRMEIAEARAYLQCLLWGPREDLFQALAANPDPASREAIMQSWLDLKQTLMMIKFAERSLDTAGGVSLEDWLCCQYLAFSTTDSLNHVVRAVQNAQQQQKKHL</sequence>
<dbReference type="Pfam" id="PF00069">
    <property type="entry name" value="Pkinase"/>
    <property type="match status" value="1"/>
</dbReference>
<dbReference type="PANTHER" id="PTHR22972">
    <property type="entry name" value="SERINE/THREONINE PROTEIN KINASE"/>
    <property type="match status" value="1"/>
</dbReference>
<reference evidence="4" key="2">
    <citation type="submission" date="2025-09" db="UniProtKB">
        <authorList>
            <consortium name="Ensembl"/>
        </authorList>
    </citation>
    <scope>IDENTIFICATION</scope>
</reference>
<dbReference type="SMART" id="SM00220">
    <property type="entry name" value="S_TKc"/>
    <property type="match status" value="1"/>
</dbReference>
<reference evidence="4" key="1">
    <citation type="submission" date="2025-08" db="UniProtKB">
        <authorList>
            <consortium name="Ensembl"/>
        </authorList>
    </citation>
    <scope>IDENTIFICATION</scope>
</reference>
<evidence type="ECO:0000256" key="1">
    <source>
        <dbReference type="ARBA" id="ARBA00038349"/>
    </source>
</evidence>
<dbReference type="OrthoDB" id="9886644at2759"/>